<keyword evidence="6" id="KW-0863">Zinc-finger</keyword>
<reference evidence="10 11" key="1">
    <citation type="journal article" date="2021" name="Comput. Struct. Biotechnol. J.">
        <title>De novo genome assembly of the potent medicinal plant Rehmannia glutinosa using nanopore technology.</title>
        <authorList>
            <person name="Ma L."/>
            <person name="Dong C."/>
            <person name="Song C."/>
            <person name="Wang X."/>
            <person name="Zheng X."/>
            <person name="Niu Y."/>
            <person name="Chen S."/>
            <person name="Feng W."/>
        </authorList>
    </citation>
    <scope>NUCLEOTIDE SEQUENCE [LARGE SCALE GENOMIC DNA]</scope>
    <source>
        <strain evidence="10">DH-2019</strain>
    </source>
</reference>
<comment type="catalytic activity">
    <reaction evidence="1">
        <text>S-ubiquitinyl-[E2 ubiquitin-conjugating enzyme]-L-cysteine + [acceptor protein]-L-lysine = [E2 ubiquitin-conjugating enzyme]-L-cysteine + N(6)-ubiquitinyl-[acceptor protein]-L-lysine.</text>
        <dbReference type="EC" id="2.3.2.27"/>
    </reaction>
</comment>
<protein>
    <recommendedName>
        <fullName evidence="3">RING-type E3 ubiquitin transferase</fullName>
        <ecNumber evidence="3">2.3.2.27</ecNumber>
    </recommendedName>
</protein>
<keyword evidence="11" id="KW-1185">Reference proteome</keyword>
<dbReference type="Proteomes" id="UP001318860">
    <property type="component" value="Unassembled WGS sequence"/>
</dbReference>
<keyword evidence="9" id="KW-1133">Transmembrane helix</keyword>
<comment type="caution">
    <text evidence="10">The sequence shown here is derived from an EMBL/GenBank/DDBJ whole genome shotgun (WGS) entry which is preliminary data.</text>
</comment>
<dbReference type="EMBL" id="JABTTQ020000018">
    <property type="protein sequence ID" value="KAK6142106.1"/>
    <property type="molecule type" value="Genomic_DNA"/>
</dbReference>
<sequence>MPTPPSPSPGVDPSRWDPKVIGMVGLICSIFLLFSYYKILDRNCAMFRSRNPDQRRRLNEHLDEYSFQFRSRGLDSYVMHSLPITRIEKSKDGELQGNNSSECAVCLGEFEEGNGCHVCDVNASRDSSMAVHSFPESLNREDFRRERSERYQVVRFEVVQNTSVRTVAESNS</sequence>
<name>A0ABR0W5W6_REHGL</name>
<evidence type="ECO:0000256" key="7">
    <source>
        <dbReference type="ARBA" id="ARBA00022786"/>
    </source>
</evidence>
<accession>A0ABR0W5W6</accession>
<keyword evidence="9" id="KW-0472">Membrane</keyword>
<comment type="pathway">
    <text evidence="2">Protein modification; protein ubiquitination.</text>
</comment>
<feature type="transmembrane region" description="Helical" evidence="9">
    <location>
        <begin position="20"/>
        <end position="40"/>
    </location>
</feature>
<dbReference type="EC" id="2.3.2.27" evidence="3"/>
<organism evidence="10 11">
    <name type="scientific">Rehmannia glutinosa</name>
    <name type="common">Chinese foxglove</name>
    <dbReference type="NCBI Taxonomy" id="99300"/>
    <lineage>
        <taxon>Eukaryota</taxon>
        <taxon>Viridiplantae</taxon>
        <taxon>Streptophyta</taxon>
        <taxon>Embryophyta</taxon>
        <taxon>Tracheophyta</taxon>
        <taxon>Spermatophyta</taxon>
        <taxon>Magnoliopsida</taxon>
        <taxon>eudicotyledons</taxon>
        <taxon>Gunneridae</taxon>
        <taxon>Pentapetalae</taxon>
        <taxon>asterids</taxon>
        <taxon>lamiids</taxon>
        <taxon>Lamiales</taxon>
        <taxon>Orobanchaceae</taxon>
        <taxon>Rehmannieae</taxon>
        <taxon>Rehmannia</taxon>
    </lineage>
</organism>
<evidence type="ECO:0000256" key="9">
    <source>
        <dbReference type="SAM" id="Phobius"/>
    </source>
</evidence>
<dbReference type="InterPro" id="IPR044600">
    <property type="entry name" value="ATL1/ATL16-like"/>
</dbReference>
<evidence type="ECO:0000256" key="2">
    <source>
        <dbReference type="ARBA" id="ARBA00004906"/>
    </source>
</evidence>
<evidence type="ECO:0000256" key="3">
    <source>
        <dbReference type="ARBA" id="ARBA00012483"/>
    </source>
</evidence>
<evidence type="ECO:0000256" key="6">
    <source>
        <dbReference type="ARBA" id="ARBA00022771"/>
    </source>
</evidence>
<evidence type="ECO:0000256" key="5">
    <source>
        <dbReference type="ARBA" id="ARBA00022723"/>
    </source>
</evidence>
<keyword evidence="4" id="KW-0808">Transferase</keyword>
<evidence type="ECO:0000313" key="11">
    <source>
        <dbReference type="Proteomes" id="UP001318860"/>
    </source>
</evidence>
<proteinExistence type="predicted"/>
<dbReference type="PANTHER" id="PTHR46913">
    <property type="entry name" value="RING-H2 FINGER PROTEIN ATL16"/>
    <property type="match status" value="1"/>
</dbReference>
<evidence type="ECO:0000256" key="8">
    <source>
        <dbReference type="ARBA" id="ARBA00022833"/>
    </source>
</evidence>
<dbReference type="PANTHER" id="PTHR46913:SF21">
    <property type="entry name" value="RING-TYPE E3 UBIQUITIN TRANSFERASE"/>
    <property type="match status" value="1"/>
</dbReference>
<keyword evidence="7" id="KW-0833">Ubl conjugation pathway</keyword>
<evidence type="ECO:0000256" key="1">
    <source>
        <dbReference type="ARBA" id="ARBA00000900"/>
    </source>
</evidence>
<evidence type="ECO:0000256" key="4">
    <source>
        <dbReference type="ARBA" id="ARBA00022679"/>
    </source>
</evidence>
<keyword evidence="9" id="KW-0812">Transmembrane</keyword>
<keyword evidence="8" id="KW-0862">Zinc</keyword>
<evidence type="ECO:0000313" key="10">
    <source>
        <dbReference type="EMBL" id="KAK6142106.1"/>
    </source>
</evidence>
<keyword evidence="5" id="KW-0479">Metal-binding</keyword>
<gene>
    <name evidence="10" type="ORF">DH2020_006974</name>
</gene>